<dbReference type="EC" id="2.7.13.3" evidence="3"/>
<dbReference type="InterPro" id="IPR003594">
    <property type="entry name" value="HATPase_dom"/>
</dbReference>
<dbReference type="EMBL" id="SHLD01000001">
    <property type="protein sequence ID" value="RZU74729.1"/>
    <property type="molecule type" value="Genomic_DNA"/>
</dbReference>
<dbReference type="SMART" id="SM00387">
    <property type="entry name" value="HATPase_c"/>
    <property type="match status" value="1"/>
</dbReference>
<reference evidence="13 14" key="1">
    <citation type="submission" date="2019-02" db="EMBL/GenBank/DDBJ databases">
        <title>Sequencing the genomes of 1000 actinobacteria strains.</title>
        <authorList>
            <person name="Klenk H.-P."/>
        </authorList>
    </citation>
    <scope>NUCLEOTIDE SEQUENCE [LARGE SCALE GENOMIC DNA]</scope>
    <source>
        <strain evidence="13 14">DSM 45612</strain>
    </source>
</reference>
<dbReference type="SUPFAM" id="SSF103190">
    <property type="entry name" value="Sensory domain-like"/>
    <property type="match status" value="1"/>
</dbReference>
<dbReference type="GO" id="GO:0005886">
    <property type="term" value="C:plasma membrane"/>
    <property type="evidence" value="ECO:0007669"/>
    <property type="project" value="UniProtKB-SubCell"/>
</dbReference>
<feature type="transmembrane region" description="Helical" evidence="11">
    <location>
        <begin position="56"/>
        <end position="78"/>
    </location>
</feature>
<dbReference type="PROSITE" id="PS50109">
    <property type="entry name" value="HIS_KIN"/>
    <property type="match status" value="1"/>
</dbReference>
<feature type="domain" description="Histidine kinase" evidence="12">
    <location>
        <begin position="356"/>
        <end position="568"/>
    </location>
</feature>
<evidence type="ECO:0000256" key="1">
    <source>
        <dbReference type="ARBA" id="ARBA00000085"/>
    </source>
</evidence>
<evidence type="ECO:0000256" key="4">
    <source>
        <dbReference type="ARBA" id="ARBA00022475"/>
    </source>
</evidence>
<evidence type="ECO:0000256" key="9">
    <source>
        <dbReference type="ARBA" id="ARBA00023012"/>
    </source>
</evidence>
<dbReference type="InterPro" id="IPR005467">
    <property type="entry name" value="His_kinase_dom"/>
</dbReference>
<keyword evidence="9" id="KW-0902">Two-component regulatory system</keyword>
<evidence type="ECO:0000256" key="5">
    <source>
        <dbReference type="ARBA" id="ARBA00022553"/>
    </source>
</evidence>
<dbReference type="InterPro" id="IPR029151">
    <property type="entry name" value="Sensor-like_sf"/>
</dbReference>
<keyword evidence="7 13" id="KW-0418">Kinase</keyword>
<dbReference type="PANTHER" id="PTHR43547">
    <property type="entry name" value="TWO-COMPONENT HISTIDINE KINASE"/>
    <property type="match status" value="1"/>
</dbReference>
<evidence type="ECO:0000256" key="2">
    <source>
        <dbReference type="ARBA" id="ARBA00004651"/>
    </source>
</evidence>
<protein>
    <recommendedName>
        <fullName evidence="3">histidine kinase</fullName>
        <ecNumber evidence="3">2.7.13.3</ecNumber>
    </recommendedName>
</protein>
<evidence type="ECO:0000259" key="12">
    <source>
        <dbReference type="PROSITE" id="PS50109"/>
    </source>
</evidence>
<evidence type="ECO:0000256" key="10">
    <source>
        <dbReference type="ARBA" id="ARBA00023136"/>
    </source>
</evidence>
<keyword evidence="4" id="KW-1003">Cell membrane</keyword>
<name>A0A4Q8BCE4_9ACTN</name>
<keyword evidence="5" id="KW-0597">Phosphoprotein</keyword>
<comment type="subcellular location">
    <subcellularLocation>
        <location evidence="2">Cell membrane</location>
        <topology evidence="2">Multi-pass membrane protein</topology>
    </subcellularLocation>
</comment>
<evidence type="ECO:0000256" key="11">
    <source>
        <dbReference type="SAM" id="Phobius"/>
    </source>
</evidence>
<dbReference type="Gene3D" id="3.30.565.10">
    <property type="entry name" value="Histidine kinase-like ATPase, C-terminal domain"/>
    <property type="match status" value="1"/>
</dbReference>
<evidence type="ECO:0000313" key="14">
    <source>
        <dbReference type="Proteomes" id="UP000294114"/>
    </source>
</evidence>
<dbReference type="Pfam" id="PF17203">
    <property type="entry name" value="sCache_3_2"/>
    <property type="match status" value="1"/>
</dbReference>
<proteinExistence type="predicted"/>
<sequence length="571" mass="61084">MKRVSTQGSLAFILFTRVTRGRNRDLTGAPHLRAEAERYEEVTVARRQWSIAGQLFALQAVVVTLLVLAGAGGAVWLARADSRQAAEEEVLAVAQTVARSPDVRAALTSADPAAALQPYAESTRVATGTNFVVVMAPDRRRYSHPNPTLIGRPFIGDIGPALAGEPFTTTNVGTLGESVRAVVPVYDDDRRIIGLVSVGITTQAINRKLLAQLPVLLGAAAPALALAATGSWLLSRRLRRQTHGLGPAQMTRMYEYYDAVLHSVREGLVVLTTDRRVALVNDEGRRLLGLDEDAAVTDRPVDGIDLPPAVAELLTAGRDAHDEPVLAGDRVLVANQRTTRFEGTALGTVLTLRDQTELRNLASELDSVRALTEALQAQTHESANRLHTVLTLVELGRTDEAVRLATRDLALAQQLTDRVVGAVTEPALAALLLGKSARAGERGVDLVIEPDCRLDDSPLPTADLLTVVGNLVDNALEAVAGTEPPRRVRVFVGTVDDEIVVRVGDNGPGLEPERVTDAFRRGWSTKSAGRGLGLALVGQVIRRHGGRSDVGRSEDGGTLFTVRLPIPDGRS</sequence>
<keyword evidence="10 11" id="KW-0472">Membrane</keyword>
<dbReference type="InterPro" id="IPR036890">
    <property type="entry name" value="HATPase_C_sf"/>
</dbReference>
<evidence type="ECO:0000256" key="8">
    <source>
        <dbReference type="ARBA" id="ARBA00022989"/>
    </source>
</evidence>
<evidence type="ECO:0000256" key="3">
    <source>
        <dbReference type="ARBA" id="ARBA00012438"/>
    </source>
</evidence>
<comment type="catalytic activity">
    <reaction evidence="1">
        <text>ATP + protein L-histidine = ADP + protein N-phospho-L-histidine.</text>
        <dbReference type="EC" id="2.7.13.3"/>
    </reaction>
</comment>
<keyword evidence="14" id="KW-1185">Reference proteome</keyword>
<accession>A0A4Q8BCE4</accession>
<organism evidence="13 14">
    <name type="scientific">Micromonospora kangleipakensis</name>
    <dbReference type="NCBI Taxonomy" id="1077942"/>
    <lineage>
        <taxon>Bacteria</taxon>
        <taxon>Bacillati</taxon>
        <taxon>Actinomycetota</taxon>
        <taxon>Actinomycetes</taxon>
        <taxon>Micromonosporales</taxon>
        <taxon>Micromonosporaceae</taxon>
        <taxon>Micromonospora</taxon>
    </lineage>
</organism>
<feature type="transmembrane region" description="Helical" evidence="11">
    <location>
        <begin position="213"/>
        <end position="234"/>
    </location>
</feature>
<keyword evidence="8 11" id="KW-1133">Transmembrane helix</keyword>
<gene>
    <name evidence="13" type="ORF">EV384_3207</name>
</gene>
<comment type="caution">
    <text evidence="13">The sequence shown here is derived from an EMBL/GenBank/DDBJ whole genome shotgun (WGS) entry which is preliminary data.</text>
</comment>
<dbReference type="Proteomes" id="UP000294114">
    <property type="component" value="Unassembled WGS sequence"/>
</dbReference>
<evidence type="ECO:0000313" key="13">
    <source>
        <dbReference type="EMBL" id="RZU74729.1"/>
    </source>
</evidence>
<evidence type="ECO:0000256" key="7">
    <source>
        <dbReference type="ARBA" id="ARBA00022777"/>
    </source>
</evidence>
<dbReference type="InterPro" id="IPR033463">
    <property type="entry name" value="sCache_3"/>
</dbReference>
<dbReference type="GO" id="GO:0000155">
    <property type="term" value="F:phosphorelay sensor kinase activity"/>
    <property type="evidence" value="ECO:0007669"/>
    <property type="project" value="TreeGrafter"/>
</dbReference>
<dbReference type="PRINTS" id="PR00344">
    <property type="entry name" value="BCTRLSENSOR"/>
</dbReference>
<dbReference type="SUPFAM" id="SSF55874">
    <property type="entry name" value="ATPase domain of HSP90 chaperone/DNA topoisomerase II/histidine kinase"/>
    <property type="match status" value="1"/>
</dbReference>
<keyword evidence="6 11" id="KW-0812">Transmembrane</keyword>
<dbReference type="InterPro" id="IPR004358">
    <property type="entry name" value="Sig_transdc_His_kin-like_C"/>
</dbReference>
<evidence type="ECO:0000256" key="6">
    <source>
        <dbReference type="ARBA" id="ARBA00022692"/>
    </source>
</evidence>
<dbReference type="Pfam" id="PF02518">
    <property type="entry name" value="HATPase_c"/>
    <property type="match status" value="1"/>
</dbReference>
<dbReference type="PANTHER" id="PTHR43547:SF10">
    <property type="entry name" value="SENSOR HISTIDINE KINASE DCUS"/>
    <property type="match status" value="1"/>
</dbReference>
<keyword evidence="7 13" id="KW-0808">Transferase</keyword>
<dbReference type="Gene3D" id="3.30.450.20">
    <property type="entry name" value="PAS domain"/>
    <property type="match status" value="2"/>
</dbReference>
<dbReference type="AlphaFoldDB" id="A0A4Q8BCE4"/>